<feature type="non-terminal residue" evidence="2">
    <location>
        <position position="1"/>
    </location>
</feature>
<feature type="compositionally biased region" description="Polar residues" evidence="1">
    <location>
        <begin position="31"/>
        <end position="43"/>
    </location>
</feature>
<organism evidence="2 3">
    <name type="scientific">Rotaria magnacalcarata</name>
    <dbReference type="NCBI Taxonomy" id="392030"/>
    <lineage>
        <taxon>Eukaryota</taxon>
        <taxon>Metazoa</taxon>
        <taxon>Spiralia</taxon>
        <taxon>Gnathifera</taxon>
        <taxon>Rotifera</taxon>
        <taxon>Eurotatoria</taxon>
        <taxon>Bdelloidea</taxon>
        <taxon>Philodinida</taxon>
        <taxon>Philodinidae</taxon>
        <taxon>Rotaria</taxon>
    </lineage>
</organism>
<accession>A0A8S3CIL5</accession>
<evidence type="ECO:0000313" key="2">
    <source>
        <dbReference type="EMBL" id="CAF4895355.1"/>
    </source>
</evidence>
<feature type="region of interest" description="Disordered" evidence="1">
    <location>
        <begin position="1"/>
        <end position="74"/>
    </location>
</feature>
<reference evidence="2" key="1">
    <citation type="submission" date="2021-02" db="EMBL/GenBank/DDBJ databases">
        <authorList>
            <person name="Nowell W R."/>
        </authorList>
    </citation>
    <scope>NUCLEOTIDE SEQUENCE</scope>
</reference>
<evidence type="ECO:0000256" key="1">
    <source>
        <dbReference type="SAM" id="MobiDB-lite"/>
    </source>
</evidence>
<dbReference type="EMBL" id="CAJOBI010172606">
    <property type="protein sequence ID" value="CAF4895355.1"/>
    <property type="molecule type" value="Genomic_DNA"/>
</dbReference>
<dbReference type="Proteomes" id="UP000676336">
    <property type="component" value="Unassembled WGS sequence"/>
</dbReference>
<proteinExistence type="predicted"/>
<comment type="caution">
    <text evidence="2">The sequence shown here is derived from an EMBL/GenBank/DDBJ whole genome shotgun (WGS) entry which is preliminary data.</text>
</comment>
<name>A0A8S3CIL5_9BILA</name>
<evidence type="ECO:0000313" key="3">
    <source>
        <dbReference type="Proteomes" id="UP000676336"/>
    </source>
</evidence>
<sequence>GENGRIHNLIQEFCGHFQPKNKSIRQKEPMNTDSAASNSNQSNRNDDDENDEEEEEEDFTKASDYDGHQPKPDYILAVEIY</sequence>
<feature type="non-terminal residue" evidence="2">
    <location>
        <position position="81"/>
    </location>
</feature>
<dbReference type="AlphaFoldDB" id="A0A8S3CIL5"/>
<gene>
    <name evidence="2" type="ORF">SMN809_LOCUS51471</name>
</gene>
<feature type="compositionally biased region" description="Basic and acidic residues" evidence="1">
    <location>
        <begin position="59"/>
        <end position="71"/>
    </location>
</feature>
<protein>
    <submittedName>
        <fullName evidence="2">Uncharacterized protein</fullName>
    </submittedName>
</protein>
<feature type="compositionally biased region" description="Acidic residues" evidence="1">
    <location>
        <begin position="46"/>
        <end position="58"/>
    </location>
</feature>